<organism evidence="2 3">
    <name type="scientific">Hymenobacter mucosus</name>
    <dbReference type="NCBI Taxonomy" id="1411120"/>
    <lineage>
        <taxon>Bacteria</taxon>
        <taxon>Pseudomonadati</taxon>
        <taxon>Bacteroidota</taxon>
        <taxon>Cytophagia</taxon>
        <taxon>Cytophagales</taxon>
        <taxon>Hymenobacteraceae</taxon>
        <taxon>Hymenobacter</taxon>
    </lineage>
</organism>
<evidence type="ECO:0000259" key="1">
    <source>
        <dbReference type="PROSITE" id="PS50173"/>
    </source>
</evidence>
<dbReference type="SUPFAM" id="SSF56672">
    <property type="entry name" value="DNA/RNA polymerases"/>
    <property type="match status" value="1"/>
</dbReference>
<sequence length="51" mass="5840">MFGLLDCNNFYVSCERVFQPRYEGQPVVVLSNNDGNVRPVACELHKQAFFS</sequence>
<dbReference type="Proteomes" id="UP000198310">
    <property type="component" value="Unassembled WGS sequence"/>
</dbReference>
<proteinExistence type="predicted"/>
<keyword evidence="3" id="KW-1185">Reference proteome</keyword>
<gene>
    <name evidence="2" type="ORF">SAMN06269173_11662</name>
</gene>
<evidence type="ECO:0000313" key="3">
    <source>
        <dbReference type="Proteomes" id="UP000198310"/>
    </source>
</evidence>
<dbReference type="InterPro" id="IPR001126">
    <property type="entry name" value="UmuC"/>
</dbReference>
<dbReference type="GO" id="GO:0006281">
    <property type="term" value="P:DNA repair"/>
    <property type="evidence" value="ECO:0007669"/>
    <property type="project" value="InterPro"/>
</dbReference>
<dbReference type="PROSITE" id="PS50173">
    <property type="entry name" value="UMUC"/>
    <property type="match status" value="1"/>
</dbReference>
<accession>A0A239AZ26</accession>
<dbReference type="Pfam" id="PF00817">
    <property type="entry name" value="IMS"/>
    <property type="match status" value="1"/>
</dbReference>
<protein>
    <submittedName>
        <fullName evidence="2">ImpB/mucB/samB family protein</fullName>
    </submittedName>
</protein>
<evidence type="ECO:0000313" key="2">
    <source>
        <dbReference type="EMBL" id="SNS00986.1"/>
    </source>
</evidence>
<feature type="domain" description="UmuC" evidence="1">
    <location>
        <begin position="2"/>
        <end position="37"/>
    </location>
</feature>
<reference evidence="3" key="1">
    <citation type="submission" date="2017-06" db="EMBL/GenBank/DDBJ databases">
        <authorList>
            <person name="Varghese N."/>
            <person name="Submissions S."/>
        </authorList>
    </citation>
    <scope>NUCLEOTIDE SEQUENCE [LARGE SCALE GENOMIC DNA]</scope>
    <source>
        <strain evidence="3">DSM 28041</strain>
    </source>
</reference>
<dbReference type="Gene3D" id="3.40.1170.60">
    <property type="match status" value="1"/>
</dbReference>
<dbReference type="EMBL" id="FZNS01000016">
    <property type="protein sequence ID" value="SNS00986.1"/>
    <property type="molecule type" value="Genomic_DNA"/>
</dbReference>
<name>A0A239AZ26_9BACT</name>
<dbReference type="InterPro" id="IPR043502">
    <property type="entry name" value="DNA/RNA_pol_sf"/>
</dbReference>
<dbReference type="AlphaFoldDB" id="A0A239AZ26"/>